<evidence type="ECO:0000256" key="2">
    <source>
        <dbReference type="SAM" id="SignalP"/>
    </source>
</evidence>
<dbReference type="SUPFAM" id="SSF51182">
    <property type="entry name" value="RmlC-like cupins"/>
    <property type="match status" value="1"/>
</dbReference>
<evidence type="ECO:0000256" key="1">
    <source>
        <dbReference type="SAM" id="MobiDB-lite"/>
    </source>
</evidence>
<gene>
    <name evidence="3" type="ORF">SAMN04488543_2885</name>
</gene>
<reference evidence="3 4" key="1">
    <citation type="submission" date="2016-10" db="EMBL/GenBank/DDBJ databases">
        <authorList>
            <person name="de Groot N.N."/>
        </authorList>
    </citation>
    <scope>NUCLEOTIDE SEQUENCE [LARGE SCALE GENOMIC DNA]</scope>
    <source>
        <strain evidence="3 4">DSM 21741</strain>
    </source>
</reference>
<dbReference type="OrthoDB" id="129561at2"/>
<protein>
    <recommendedName>
        <fullName evidence="5">Cupin domain-containing protein</fullName>
    </recommendedName>
</protein>
<dbReference type="InterPro" id="IPR011051">
    <property type="entry name" value="RmlC_Cupin_sf"/>
</dbReference>
<name>A0A1H1X3F7_9ACTN</name>
<dbReference type="EMBL" id="LT629749">
    <property type="protein sequence ID" value="SDT03109.1"/>
    <property type="molecule type" value="Genomic_DNA"/>
</dbReference>
<dbReference type="Gene3D" id="2.60.120.10">
    <property type="entry name" value="Jelly Rolls"/>
    <property type="match status" value="1"/>
</dbReference>
<proteinExistence type="predicted"/>
<evidence type="ECO:0008006" key="5">
    <source>
        <dbReference type="Google" id="ProtNLM"/>
    </source>
</evidence>
<dbReference type="InterPro" id="IPR014710">
    <property type="entry name" value="RmlC-like_jellyroll"/>
</dbReference>
<sequence length="161" mass="16720">MRKLMTATAGATLLVGVLAVSTAVAAPGGGRVQPPPAPTAGPVVSGTLDGGTRARQDGIVLKTRDDATVRTFTLTYPAGAVSGWHQHPGVVLATVESGNVVQQVGCRRNVWAAGQSFTEVDPHQVSNPSPTEPAVLRITQIVPVGATLREDVAPPRCRHHR</sequence>
<dbReference type="RefSeq" id="WP_091413726.1">
    <property type="nucleotide sequence ID" value="NZ_LT629749.1"/>
</dbReference>
<feature type="chain" id="PRO_5009265100" description="Cupin domain-containing protein" evidence="2">
    <location>
        <begin position="26"/>
        <end position="161"/>
    </location>
</feature>
<feature type="signal peptide" evidence="2">
    <location>
        <begin position="1"/>
        <end position="25"/>
    </location>
</feature>
<feature type="region of interest" description="Disordered" evidence="1">
    <location>
        <begin position="28"/>
        <end position="51"/>
    </location>
</feature>
<evidence type="ECO:0000313" key="4">
    <source>
        <dbReference type="Proteomes" id="UP000199092"/>
    </source>
</evidence>
<keyword evidence="2" id="KW-0732">Signal</keyword>
<dbReference type="AlphaFoldDB" id="A0A1H1X3F7"/>
<evidence type="ECO:0000313" key="3">
    <source>
        <dbReference type="EMBL" id="SDT03109.1"/>
    </source>
</evidence>
<dbReference type="Proteomes" id="UP000199092">
    <property type="component" value="Chromosome I"/>
</dbReference>
<accession>A0A1H1X3F7</accession>
<dbReference type="STRING" id="546871.SAMN04488543_2885"/>
<keyword evidence="4" id="KW-1185">Reference proteome</keyword>
<organism evidence="3 4">
    <name type="scientific">Friedmanniella luteola</name>
    <dbReference type="NCBI Taxonomy" id="546871"/>
    <lineage>
        <taxon>Bacteria</taxon>
        <taxon>Bacillati</taxon>
        <taxon>Actinomycetota</taxon>
        <taxon>Actinomycetes</taxon>
        <taxon>Propionibacteriales</taxon>
        <taxon>Nocardioidaceae</taxon>
        <taxon>Friedmanniella</taxon>
    </lineage>
</organism>